<evidence type="ECO:0000313" key="3">
    <source>
        <dbReference type="EMBL" id="GID61105.1"/>
    </source>
</evidence>
<reference evidence="3 4" key="1">
    <citation type="submission" date="2021-01" db="EMBL/GenBank/DDBJ databases">
        <title>Whole genome shotgun sequence of Actinoplanes couchii NBRC 106145.</title>
        <authorList>
            <person name="Komaki H."/>
            <person name="Tamura T."/>
        </authorList>
    </citation>
    <scope>NUCLEOTIDE SEQUENCE [LARGE SCALE GENOMIC DNA]</scope>
    <source>
        <strain evidence="3 4">NBRC 106145</strain>
    </source>
</reference>
<dbReference type="Gene3D" id="3.40.50.1820">
    <property type="entry name" value="alpha/beta hydrolase"/>
    <property type="match status" value="1"/>
</dbReference>
<keyword evidence="4" id="KW-1185">Reference proteome</keyword>
<accession>A0ABQ3XRH7</accession>
<evidence type="ECO:0000259" key="2">
    <source>
        <dbReference type="Pfam" id="PF12697"/>
    </source>
</evidence>
<evidence type="ECO:0000256" key="1">
    <source>
        <dbReference type="ARBA" id="ARBA00022801"/>
    </source>
</evidence>
<proteinExistence type="predicted"/>
<keyword evidence="1 3" id="KW-0378">Hydrolase</keyword>
<organism evidence="3 4">
    <name type="scientific">Actinoplanes couchii</name>
    <dbReference type="NCBI Taxonomy" id="403638"/>
    <lineage>
        <taxon>Bacteria</taxon>
        <taxon>Bacillati</taxon>
        <taxon>Actinomycetota</taxon>
        <taxon>Actinomycetes</taxon>
        <taxon>Micromonosporales</taxon>
        <taxon>Micromonosporaceae</taxon>
        <taxon>Actinoplanes</taxon>
    </lineage>
</organism>
<dbReference type="PANTHER" id="PTHR43798:SF31">
    <property type="entry name" value="AB HYDROLASE SUPERFAMILY PROTEIN YCLE"/>
    <property type="match status" value="1"/>
</dbReference>
<protein>
    <submittedName>
        <fullName evidence="3">Alpha/beta hydrolase</fullName>
    </submittedName>
</protein>
<dbReference type="SUPFAM" id="SSF53474">
    <property type="entry name" value="alpha/beta-Hydrolases"/>
    <property type="match status" value="1"/>
</dbReference>
<comment type="caution">
    <text evidence="3">The sequence shown here is derived from an EMBL/GenBank/DDBJ whole genome shotgun (WGS) entry which is preliminary data.</text>
</comment>
<dbReference type="EMBL" id="BOMG01000119">
    <property type="protein sequence ID" value="GID61105.1"/>
    <property type="molecule type" value="Genomic_DNA"/>
</dbReference>
<dbReference type="InterPro" id="IPR000073">
    <property type="entry name" value="AB_hydrolase_1"/>
</dbReference>
<feature type="domain" description="AB hydrolase-1" evidence="2">
    <location>
        <begin position="24"/>
        <end position="246"/>
    </location>
</feature>
<dbReference type="GO" id="GO:0016787">
    <property type="term" value="F:hydrolase activity"/>
    <property type="evidence" value="ECO:0007669"/>
    <property type="project" value="UniProtKB-KW"/>
</dbReference>
<evidence type="ECO:0000313" key="4">
    <source>
        <dbReference type="Proteomes" id="UP000612282"/>
    </source>
</evidence>
<dbReference type="InterPro" id="IPR029058">
    <property type="entry name" value="AB_hydrolase_fold"/>
</dbReference>
<dbReference type="Pfam" id="PF12697">
    <property type="entry name" value="Abhydrolase_6"/>
    <property type="match status" value="1"/>
</dbReference>
<gene>
    <name evidence="3" type="ORF">Aco03nite_095090</name>
</gene>
<sequence length="249" mass="25627">MDTMVTSADGTRLAVRRDGRGDPLVLVHGSAGGLDSWDPVLPFLAGDLEIFRYARRGYPPSGDCPRAKTFADDVADLRAVVAAAGGSAHVAGGSYGATVGLHAALADGAGIRTLTVFEPPLFAAGNSDVLDRYRSALAAGDLLAANRIFAADVARFPFPGQLGAADPAEAGGMLHDLEALAADSTDVTRWAGIGVPVRIVSGGATWAPMPDTMDALAAALPKAARVILDGQSHFASHTAPDRFAEALRR</sequence>
<dbReference type="InterPro" id="IPR050266">
    <property type="entry name" value="AB_hydrolase_sf"/>
</dbReference>
<dbReference type="PANTHER" id="PTHR43798">
    <property type="entry name" value="MONOACYLGLYCEROL LIPASE"/>
    <property type="match status" value="1"/>
</dbReference>
<name>A0ABQ3XRH7_9ACTN</name>
<dbReference type="Proteomes" id="UP000612282">
    <property type="component" value="Unassembled WGS sequence"/>
</dbReference>